<accession>A0A8H9R017</accession>
<gene>
    <name evidence="1" type="ORF">I9080_002117</name>
</gene>
<dbReference type="RefSeq" id="WP_004456563.1">
    <property type="nucleotide sequence ID" value="NZ_JBCANC010000025.1"/>
</dbReference>
<name>A0A8H9R017_CLOPF</name>
<evidence type="ECO:0000313" key="1">
    <source>
        <dbReference type="EMBL" id="HAT4308307.1"/>
    </source>
</evidence>
<proteinExistence type="predicted"/>
<sequence>MIKITKNILSDTISFDLAIKLKSIDLYTDKCLSVDIKNLIINEKAAQNTVGYIEQCQDNNILLTIFGKDISSICGAGDSINITEYSIEILREIELKKSLLIQENKKNVRKDYKNNIKFSVSRHEVFGYIIEYPDILNTDIVELMGAMNKHDDEIIEHYPEIKNTNIELSLKDIVEITHFKKDDSYVIGGIKTIEE</sequence>
<dbReference type="AlphaFoldDB" id="A0A8H9R017"/>
<organism evidence="1">
    <name type="scientific">Clostridium perfringens</name>
    <dbReference type="NCBI Taxonomy" id="1502"/>
    <lineage>
        <taxon>Bacteria</taxon>
        <taxon>Bacillati</taxon>
        <taxon>Bacillota</taxon>
        <taxon>Clostridia</taxon>
        <taxon>Eubacteriales</taxon>
        <taxon>Clostridiaceae</taxon>
        <taxon>Clostridium</taxon>
    </lineage>
</organism>
<comment type="caution">
    <text evidence="1">The sequence shown here is derived from an EMBL/GenBank/DDBJ whole genome shotgun (WGS) entry which is preliminary data.</text>
</comment>
<reference evidence="1" key="1">
    <citation type="journal article" date="2018" name="Genome Biol.">
        <title>SKESA: strategic k-mer extension for scrupulous assemblies.</title>
        <authorList>
            <person name="Souvorov A."/>
            <person name="Agarwala R."/>
            <person name="Lipman D.J."/>
        </authorList>
    </citation>
    <scope>NUCLEOTIDE SEQUENCE</scope>
    <source>
        <strain evidence="1">C8</strain>
    </source>
</reference>
<dbReference type="Proteomes" id="UP000859547">
    <property type="component" value="Unassembled WGS sequence"/>
</dbReference>
<reference evidence="1" key="2">
    <citation type="submission" date="2020-07" db="EMBL/GenBank/DDBJ databases">
        <authorList>
            <consortium name="NCBI Pathogen Detection Project"/>
        </authorList>
    </citation>
    <scope>NUCLEOTIDE SEQUENCE</scope>
    <source>
        <strain evidence="1">C8</strain>
    </source>
</reference>
<protein>
    <submittedName>
        <fullName evidence="1">Uncharacterized protein</fullName>
    </submittedName>
</protein>
<dbReference type="EMBL" id="DACTCB010000011">
    <property type="protein sequence ID" value="HAT4308307.1"/>
    <property type="molecule type" value="Genomic_DNA"/>
</dbReference>